<accession>A0A4Z2F491</accession>
<proteinExistence type="predicted"/>
<name>A0A4Z2F491_9TELE</name>
<feature type="region of interest" description="Disordered" evidence="1">
    <location>
        <begin position="52"/>
        <end position="80"/>
    </location>
</feature>
<evidence type="ECO:0000313" key="2">
    <source>
        <dbReference type="EMBL" id="TNN35959.1"/>
    </source>
</evidence>
<dbReference type="Proteomes" id="UP000314294">
    <property type="component" value="Unassembled WGS sequence"/>
</dbReference>
<sequence>MGTKRQTAASHSVSLSSGGPETLVIPFALSAVSPVNTIPFTSVASQFRSGMARNPLESHPSLRSCPGHPEVLVSGRASPM</sequence>
<comment type="caution">
    <text evidence="2">The sequence shown here is derived from an EMBL/GenBank/DDBJ whole genome shotgun (WGS) entry which is preliminary data.</text>
</comment>
<evidence type="ECO:0000313" key="3">
    <source>
        <dbReference type="Proteomes" id="UP000314294"/>
    </source>
</evidence>
<dbReference type="AlphaFoldDB" id="A0A4Z2F491"/>
<organism evidence="2 3">
    <name type="scientific">Liparis tanakae</name>
    <name type="common">Tanaka's snailfish</name>
    <dbReference type="NCBI Taxonomy" id="230148"/>
    <lineage>
        <taxon>Eukaryota</taxon>
        <taxon>Metazoa</taxon>
        <taxon>Chordata</taxon>
        <taxon>Craniata</taxon>
        <taxon>Vertebrata</taxon>
        <taxon>Euteleostomi</taxon>
        <taxon>Actinopterygii</taxon>
        <taxon>Neopterygii</taxon>
        <taxon>Teleostei</taxon>
        <taxon>Neoteleostei</taxon>
        <taxon>Acanthomorphata</taxon>
        <taxon>Eupercaria</taxon>
        <taxon>Perciformes</taxon>
        <taxon>Cottioidei</taxon>
        <taxon>Cottales</taxon>
        <taxon>Liparidae</taxon>
        <taxon>Liparis</taxon>
    </lineage>
</organism>
<protein>
    <submittedName>
        <fullName evidence="2">Uncharacterized protein</fullName>
    </submittedName>
</protein>
<dbReference type="EMBL" id="SRLO01001679">
    <property type="protein sequence ID" value="TNN35959.1"/>
    <property type="molecule type" value="Genomic_DNA"/>
</dbReference>
<reference evidence="2 3" key="1">
    <citation type="submission" date="2019-03" db="EMBL/GenBank/DDBJ databases">
        <title>First draft genome of Liparis tanakae, snailfish: a comprehensive survey of snailfish specific genes.</title>
        <authorList>
            <person name="Kim W."/>
            <person name="Song I."/>
            <person name="Jeong J.-H."/>
            <person name="Kim D."/>
            <person name="Kim S."/>
            <person name="Ryu S."/>
            <person name="Song J.Y."/>
            <person name="Lee S.K."/>
        </authorList>
    </citation>
    <scope>NUCLEOTIDE SEQUENCE [LARGE SCALE GENOMIC DNA]</scope>
    <source>
        <tissue evidence="2">Muscle</tissue>
    </source>
</reference>
<keyword evidence="3" id="KW-1185">Reference proteome</keyword>
<gene>
    <name evidence="2" type="ORF">EYF80_053876</name>
</gene>
<evidence type="ECO:0000256" key="1">
    <source>
        <dbReference type="SAM" id="MobiDB-lite"/>
    </source>
</evidence>